<protein>
    <submittedName>
        <fullName evidence="1">Uncharacterized protein</fullName>
    </submittedName>
</protein>
<evidence type="ECO:0000313" key="1">
    <source>
        <dbReference type="EMBL" id="GAA0967369.1"/>
    </source>
</evidence>
<comment type="caution">
    <text evidence="1">The sequence shown here is derived from an EMBL/GenBank/DDBJ whole genome shotgun (WGS) entry which is preliminary data.</text>
</comment>
<sequence>MSQKKPISLILPLLPAKLRPKAKAVVAAVGALAGVAVLVAGDQPEVAVVINALTALGVYAQPNGETAE</sequence>
<reference evidence="1 2" key="1">
    <citation type="journal article" date="2019" name="Int. J. Syst. Evol. Microbiol.">
        <title>The Global Catalogue of Microorganisms (GCM) 10K type strain sequencing project: providing services to taxonomists for standard genome sequencing and annotation.</title>
        <authorList>
            <consortium name="The Broad Institute Genomics Platform"/>
            <consortium name="The Broad Institute Genome Sequencing Center for Infectious Disease"/>
            <person name="Wu L."/>
            <person name="Ma J."/>
        </authorList>
    </citation>
    <scope>NUCLEOTIDE SEQUENCE [LARGE SCALE GENOMIC DNA]</scope>
    <source>
        <strain evidence="1 2">JCM 10696</strain>
    </source>
</reference>
<gene>
    <name evidence="1" type="ORF">GCM10009550_71150</name>
</gene>
<accession>A0ABN1RXU5</accession>
<dbReference type="InterPro" id="IPR055862">
    <property type="entry name" value="DUF7439"/>
</dbReference>
<proteinExistence type="predicted"/>
<dbReference type="Proteomes" id="UP001500665">
    <property type="component" value="Unassembled WGS sequence"/>
</dbReference>
<keyword evidence="2" id="KW-1185">Reference proteome</keyword>
<name>A0ABN1RXU5_9ACTN</name>
<evidence type="ECO:0000313" key="2">
    <source>
        <dbReference type="Proteomes" id="UP001500665"/>
    </source>
</evidence>
<dbReference type="Pfam" id="PF24220">
    <property type="entry name" value="DUF7439"/>
    <property type="match status" value="1"/>
</dbReference>
<organism evidence="1 2">
    <name type="scientific">Actinocorallia libanotica</name>
    <dbReference type="NCBI Taxonomy" id="46162"/>
    <lineage>
        <taxon>Bacteria</taxon>
        <taxon>Bacillati</taxon>
        <taxon>Actinomycetota</taxon>
        <taxon>Actinomycetes</taxon>
        <taxon>Streptosporangiales</taxon>
        <taxon>Thermomonosporaceae</taxon>
        <taxon>Actinocorallia</taxon>
    </lineage>
</organism>
<dbReference type="EMBL" id="BAAAHH010000049">
    <property type="protein sequence ID" value="GAA0967369.1"/>
    <property type="molecule type" value="Genomic_DNA"/>
</dbReference>
<dbReference type="RefSeq" id="WP_344246567.1">
    <property type="nucleotide sequence ID" value="NZ_BAAAHH010000049.1"/>
</dbReference>